<comment type="caution">
    <text evidence="2">The sequence shown here is derived from an EMBL/GenBank/DDBJ whole genome shotgun (WGS) entry which is preliminary data.</text>
</comment>
<accession>A0ABV6M2L4</accession>
<evidence type="ECO:0000313" key="3">
    <source>
        <dbReference type="Proteomes" id="UP001589867"/>
    </source>
</evidence>
<sequence>MSPYSESTYSDELVGRALHARDHRPVGRITAVYRYPAELDAPCGAVAVSAGLLRGSYIVDLAQARVVDGVLTVPHDRRTISSAPRFRPLPDNTLSPGDAARVREHYRIAGP</sequence>
<dbReference type="RefSeq" id="WP_377250706.1">
    <property type="nucleotide sequence ID" value="NZ_JBHLUH010000020.1"/>
</dbReference>
<dbReference type="SUPFAM" id="SSF50346">
    <property type="entry name" value="PRC-barrel domain"/>
    <property type="match status" value="1"/>
</dbReference>
<dbReference type="EMBL" id="JBHLUH010000020">
    <property type="protein sequence ID" value="MFC0528749.1"/>
    <property type="molecule type" value="Genomic_DNA"/>
</dbReference>
<dbReference type="Proteomes" id="UP001589867">
    <property type="component" value="Unassembled WGS sequence"/>
</dbReference>
<evidence type="ECO:0000256" key="1">
    <source>
        <dbReference type="SAM" id="MobiDB-lite"/>
    </source>
</evidence>
<proteinExistence type="predicted"/>
<gene>
    <name evidence="2" type="ORF">ACFFIA_13870</name>
</gene>
<protein>
    <recommendedName>
        <fullName evidence="4">PRC-barrel domain-containing protein</fullName>
    </recommendedName>
</protein>
<feature type="region of interest" description="Disordered" evidence="1">
    <location>
        <begin position="82"/>
        <end position="102"/>
    </location>
</feature>
<organism evidence="2 3">
    <name type="scientific">Phytohabitans kaempferiae</name>
    <dbReference type="NCBI Taxonomy" id="1620943"/>
    <lineage>
        <taxon>Bacteria</taxon>
        <taxon>Bacillati</taxon>
        <taxon>Actinomycetota</taxon>
        <taxon>Actinomycetes</taxon>
        <taxon>Micromonosporales</taxon>
        <taxon>Micromonosporaceae</taxon>
    </lineage>
</organism>
<keyword evidence="3" id="KW-1185">Reference proteome</keyword>
<evidence type="ECO:0000313" key="2">
    <source>
        <dbReference type="EMBL" id="MFC0528749.1"/>
    </source>
</evidence>
<reference evidence="2 3" key="1">
    <citation type="submission" date="2024-09" db="EMBL/GenBank/DDBJ databases">
        <authorList>
            <person name="Sun Q."/>
            <person name="Mori K."/>
        </authorList>
    </citation>
    <scope>NUCLEOTIDE SEQUENCE [LARGE SCALE GENOMIC DNA]</scope>
    <source>
        <strain evidence="2 3">TBRC 3947</strain>
    </source>
</reference>
<evidence type="ECO:0008006" key="4">
    <source>
        <dbReference type="Google" id="ProtNLM"/>
    </source>
</evidence>
<name>A0ABV6M2L4_9ACTN</name>
<dbReference type="InterPro" id="IPR011033">
    <property type="entry name" value="PRC_barrel-like_sf"/>
</dbReference>